<gene>
    <name evidence="1" type="ORF">JET14_12030</name>
</gene>
<dbReference type="Proteomes" id="UP000596083">
    <property type="component" value="Chromosome"/>
</dbReference>
<dbReference type="Pfam" id="PF06252">
    <property type="entry name" value="GemA"/>
    <property type="match status" value="1"/>
</dbReference>
<name>A0A7T7HH58_9HYPH</name>
<dbReference type="InterPro" id="IPR009363">
    <property type="entry name" value="Phage_Mu_Gp16"/>
</dbReference>
<sequence length="145" mass="16332">MNTTAIINIAKQQLGLDEETYRALLVRVTGESSLRAMTERQRIDVVEEMKRRGFRVRSGGKALPVSTKPYVRMIHALWKSCHRRGVISDGSRKALRSFVSARSPKDDPDFLTYEEASPIIEALKVMEARGQEAGSAKGENREGRR</sequence>
<evidence type="ECO:0000313" key="1">
    <source>
        <dbReference type="EMBL" id="QQM29067.1"/>
    </source>
</evidence>
<reference evidence="1 2" key="1">
    <citation type="submission" date="2020-12" db="EMBL/GenBank/DDBJ databases">
        <authorList>
            <person name="Zheng R.K."/>
            <person name="Sun C.M."/>
        </authorList>
    </citation>
    <scope>NUCLEOTIDE SEQUENCE [LARGE SCALE GENOMIC DNA]</scope>
    <source>
        <strain evidence="1 2">ZRK001</strain>
    </source>
</reference>
<dbReference type="RefSeq" id="WP_200333787.1">
    <property type="nucleotide sequence ID" value="NZ_CP066786.1"/>
</dbReference>
<evidence type="ECO:0000313" key="2">
    <source>
        <dbReference type="Proteomes" id="UP000596083"/>
    </source>
</evidence>
<organism evidence="1 2">
    <name type="scientific">Martelella lutilitoris</name>
    <dbReference type="NCBI Taxonomy" id="2583532"/>
    <lineage>
        <taxon>Bacteria</taxon>
        <taxon>Pseudomonadati</taxon>
        <taxon>Pseudomonadota</taxon>
        <taxon>Alphaproteobacteria</taxon>
        <taxon>Hyphomicrobiales</taxon>
        <taxon>Aurantimonadaceae</taxon>
        <taxon>Martelella</taxon>
    </lineage>
</organism>
<dbReference type="AlphaFoldDB" id="A0A7T7HH58"/>
<proteinExistence type="predicted"/>
<protein>
    <submittedName>
        <fullName evidence="1">Regulatory protein GemA</fullName>
    </submittedName>
</protein>
<dbReference type="KEGG" id="mlut:JET14_12030"/>
<accession>A0A7T7HH58</accession>
<dbReference type="EMBL" id="CP066786">
    <property type="protein sequence ID" value="QQM29067.1"/>
    <property type="molecule type" value="Genomic_DNA"/>
</dbReference>